<evidence type="ECO:0000256" key="4">
    <source>
        <dbReference type="ARBA" id="ARBA00022964"/>
    </source>
</evidence>
<dbReference type="EMBL" id="CP011805">
    <property type="protein sequence ID" value="AKM07017.1"/>
    <property type="molecule type" value="Genomic_DNA"/>
</dbReference>
<dbReference type="InterPro" id="IPR007535">
    <property type="entry name" value="Catechol_dOase_N"/>
</dbReference>
<comment type="cofactor">
    <cofactor evidence="1">
        <name>Fe(3+)</name>
        <dbReference type="ChEBI" id="CHEBI:29034"/>
    </cofactor>
</comment>
<dbReference type="GO" id="GO:0018576">
    <property type="term" value="F:catechol 1,2-dioxygenase activity"/>
    <property type="evidence" value="ECO:0007669"/>
    <property type="project" value="InterPro"/>
</dbReference>
<dbReference type="Gene3D" id="2.60.130.10">
    <property type="entry name" value="Aromatic compound dioxygenase"/>
    <property type="match status" value="1"/>
</dbReference>
<dbReference type="PROSITE" id="PS00083">
    <property type="entry name" value="INTRADIOL_DIOXYGENAS"/>
    <property type="match status" value="1"/>
</dbReference>
<dbReference type="InterPro" id="IPR050770">
    <property type="entry name" value="Intradiol_RC_Dioxygenase"/>
</dbReference>
<keyword evidence="4" id="KW-0223">Dioxygenase</keyword>
<dbReference type="AlphaFoldDB" id="A0A0G3X752"/>
<dbReference type="KEGG" id="amx:AM2010_940"/>
<evidence type="ECO:0000256" key="5">
    <source>
        <dbReference type="ARBA" id="ARBA00023002"/>
    </source>
</evidence>
<dbReference type="PATRIC" id="fig|543877.4.peg.950"/>
<reference evidence="8 9" key="1">
    <citation type="submission" date="2015-06" db="EMBL/GenBank/DDBJ databases">
        <authorList>
            <person name="Kim K.M."/>
        </authorList>
    </citation>
    <scope>NUCLEOTIDE SEQUENCE [LARGE SCALE GENOMIC DNA]</scope>
    <source>
        <strain evidence="8 9">KCTC 22370</strain>
    </source>
</reference>
<dbReference type="RefSeq" id="WP_047806098.1">
    <property type="nucleotide sequence ID" value="NZ_CP011805.1"/>
</dbReference>
<protein>
    <submittedName>
        <fullName evidence="8">TfdC2</fullName>
    </submittedName>
</protein>
<sequence length="260" mass="28751">MAHNRLDQIVGTIVESVRDAVKSQDITFEEYRAAIGYMMKISESGELPLLIDVFLNAAIVDVINKNAHPSASPSDMEGPYFLDNAPVVSDGRIKTLDQYQGDQPMIVRGTVRDIDGAPLGGVLVDMWSSTPDGKYGGIHDGVPVDFYRGKLKTDADGRFEFRSTVPVAYRIPDSGPTGALLEMMGRHSWRPAHVHLKVRSEGYRELTTQLYFEECPYVRSDCCEGIIPSEFVYPEIVENGARILEADLVIEPDRSARAAA</sequence>
<dbReference type="GO" id="GO:0008199">
    <property type="term" value="F:ferric iron binding"/>
    <property type="evidence" value="ECO:0007669"/>
    <property type="project" value="InterPro"/>
</dbReference>
<dbReference type="InterPro" id="IPR000627">
    <property type="entry name" value="Intradiol_dOase_C"/>
</dbReference>
<dbReference type="Pfam" id="PF00775">
    <property type="entry name" value="Dioxygenase_C"/>
    <property type="match status" value="1"/>
</dbReference>
<name>A0A0G3X752_9SPHN</name>
<dbReference type="InterPro" id="IPR043029">
    <property type="entry name" value="1_2-CTD_multi_dom"/>
</dbReference>
<evidence type="ECO:0000256" key="3">
    <source>
        <dbReference type="ARBA" id="ARBA00022723"/>
    </source>
</evidence>
<evidence type="ECO:0000256" key="6">
    <source>
        <dbReference type="ARBA" id="ARBA00023004"/>
    </source>
</evidence>
<dbReference type="PANTHER" id="PTHR33711:SF7">
    <property type="entry name" value="INTRADIOL RING-CLEAVAGE DIOXYGENASES DOMAIN-CONTAINING PROTEIN-RELATED"/>
    <property type="match status" value="1"/>
</dbReference>
<dbReference type="Proteomes" id="UP000037643">
    <property type="component" value="Chromosome"/>
</dbReference>
<evidence type="ECO:0000256" key="2">
    <source>
        <dbReference type="ARBA" id="ARBA00007825"/>
    </source>
</evidence>
<comment type="similarity">
    <text evidence="2">Belongs to the intradiol ring-cleavage dioxygenase family.</text>
</comment>
<keyword evidence="6" id="KW-0408">Iron</keyword>
<proteinExistence type="inferred from homology"/>
<evidence type="ECO:0000256" key="1">
    <source>
        <dbReference type="ARBA" id="ARBA00001965"/>
    </source>
</evidence>
<dbReference type="PANTHER" id="PTHR33711">
    <property type="entry name" value="DIOXYGENASE, PUTATIVE (AFU_ORTHOLOGUE AFUA_2G02910)-RELATED"/>
    <property type="match status" value="1"/>
</dbReference>
<dbReference type="Pfam" id="PF04444">
    <property type="entry name" value="Dioxygenase_N"/>
    <property type="match status" value="1"/>
</dbReference>
<organism evidence="8 9">
    <name type="scientific">Pelagerythrobacter marensis</name>
    <dbReference type="NCBI Taxonomy" id="543877"/>
    <lineage>
        <taxon>Bacteria</taxon>
        <taxon>Pseudomonadati</taxon>
        <taxon>Pseudomonadota</taxon>
        <taxon>Alphaproteobacteria</taxon>
        <taxon>Sphingomonadales</taxon>
        <taxon>Erythrobacteraceae</taxon>
        <taxon>Pelagerythrobacter</taxon>
    </lineage>
</organism>
<dbReference type="InterPro" id="IPR015889">
    <property type="entry name" value="Intradiol_dOase_core"/>
</dbReference>
<keyword evidence="9" id="KW-1185">Reference proteome</keyword>
<dbReference type="STRING" id="543877.AM2010_940"/>
<evidence type="ECO:0000313" key="8">
    <source>
        <dbReference type="EMBL" id="AKM07017.1"/>
    </source>
</evidence>
<keyword evidence="5" id="KW-0560">Oxidoreductase</keyword>
<dbReference type="GO" id="GO:0009712">
    <property type="term" value="P:catechol-containing compound metabolic process"/>
    <property type="evidence" value="ECO:0007669"/>
    <property type="project" value="InterPro"/>
</dbReference>
<evidence type="ECO:0000313" key="9">
    <source>
        <dbReference type="Proteomes" id="UP000037643"/>
    </source>
</evidence>
<dbReference type="SUPFAM" id="SSF49482">
    <property type="entry name" value="Aromatic compound dioxygenase"/>
    <property type="match status" value="1"/>
</dbReference>
<gene>
    <name evidence="8" type="ORF">AM2010_940</name>
</gene>
<evidence type="ECO:0000259" key="7">
    <source>
        <dbReference type="PROSITE" id="PS00083"/>
    </source>
</evidence>
<feature type="domain" description="Intradiol ring-cleavage dioxygenases" evidence="7">
    <location>
        <begin position="107"/>
        <end position="135"/>
    </location>
</feature>
<accession>A0A0G3X752</accession>
<dbReference type="Gene3D" id="6.10.10.40">
    <property type="entry name" value="Catechol 1,2-dioxygenase multimerisation domain-like"/>
    <property type="match status" value="1"/>
</dbReference>
<keyword evidence="3" id="KW-0479">Metal-binding</keyword>